<dbReference type="STRING" id="926550.CLDAP_15170"/>
<keyword evidence="3" id="KW-1185">Reference proteome</keyword>
<evidence type="ECO:0000313" key="2">
    <source>
        <dbReference type="EMBL" id="BAL99556.1"/>
    </source>
</evidence>
<sequence>MEYSLNTTEYITILTSAKPSFKEQLAATELQRGLYQLGYRRNLRTAALPGPGANDHELRFFLSCERKDSEEYTISSFSLNEIGLHGQSEQALLYAVFDFLERQGAVFGIDGEYYPLDAPHTLQMPPIGQPWVGAPRFGVRGLLPWPDFLNCISVYNREDWRAYLESMLRMRLNTLGIHVYGQEDQWAESFLSFEYGGVGHISYLDTTASDRWGYLPQRTSRYGMSAAQYFDDEIFGADSTRRARGPWEAAEMAQQVWREAFGYAAQLGIRVGVGFEPYRVPEEIRRACPPEVRTEDVYDFHGRTHRIERIDPNSRTARHILETRLAQLLEAYPSVHYIYLWEDEFMNWASQHHNVELPVTPFVQAYDFLRRHAPDKRLVLAGWGGVVRHFPAFHRALPEEIIFAALNDQVGWDPVHEVFGQLGDRERWPIPWLEDDPAMWFPQFHVHRFANDLKLAEQYGCQGVLGIHWRHRIVDPTATYMVRRFWNQAETPQSHYARYAATQAAGARSQRLAATLESADRERKLLATWNGEFQPDGRHVIQGFAGDYSEAFTIESGFQISDRVIASQREVIAELDALLSEAESPLEQERLGYLLGQVRFLDPYAQAWRKGVALHKLITAQQERKRQGDIQGAAAEILSHGVPLWIEILAHVREAVLSFQHTIATRNDLGMLASVHNKFVRIATFRFMASLLEFLEELPAEAKAAYHAALAPDADLPALLFVPTRPTRLAPGEVITITAVAPGTHEVAVVNLWWRSLDQPDWQMLRMNNVGRRTFAGELVMPQHVGWGIEYYVEAEFASAPSPLRLVAPPSAPAKGYLITR</sequence>
<evidence type="ECO:0000256" key="1">
    <source>
        <dbReference type="ARBA" id="ARBA00022801"/>
    </source>
</evidence>
<dbReference type="RefSeq" id="WP_014432795.1">
    <property type="nucleotide sequence ID" value="NC_017079.1"/>
</dbReference>
<evidence type="ECO:0000313" key="3">
    <source>
        <dbReference type="Proteomes" id="UP000007880"/>
    </source>
</evidence>
<dbReference type="EMBL" id="AP012337">
    <property type="protein sequence ID" value="BAL99556.1"/>
    <property type="molecule type" value="Genomic_DNA"/>
</dbReference>
<dbReference type="eggNOG" id="ENOG502Z91I">
    <property type="taxonomic scope" value="Bacteria"/>
</dbReference>
<reference evidence="2 3" key="1">
    <citation type="submission" date="2012-02" db="EMBL/GenBank/DDBJ databases">
        <title>Complete genome sequence of Caldilinea aerophila DSM 14535 (= NBRC 102666).</title>
        <authorList>
            <person name="Oguchi A."/>
            <person name="Hosoyama A."/>
            <person name="Sekine M."/>
            <person name="Fukai R."/>
            <person name="Kato Y."/>
            <person name="Nakamura S."/>
            <person name="Hanada S."/>
            <person name="Yamazaki S."/>
            <person name="Fujita N."/>
        </authorList>
    </citation>
    <scope>NUCLEOTIDE SEQUENCE [LARGE SCALE GENOMIC DNA]</scope>
    <source>
        <strain evidence="3">DSM 14535 / JCM 11387 / NBRC 104270 / STL-6-O1</strain>
    </source>
</reference>
<dbReference type="GO" id="GO:0005975">
    <property type="term" value="P:carbohydrate metabolic process"/>
    <property type="evidence" value="ECO:0007669"/>
    <property type="project" value="UniProtKB-ARBA"/>
</dbReference>
<keyword evidence="1" id="KW-0378">Hydrolase</keyword>
<accession>I0I2R9</accession>
<name>I0I2R9_CALAS</name>
<dbReference type="OrthoDB" id="1036398at2"/>
<dbReference type="GO" id="GO:0016787">
    <property type="term" value="F:hydrolase activity"/>
    <property type="evidence" value="ECO:0007669"/>
    <property type="project" value="UniProtKB-KW"/>
</dbReference>
<gene>
    <name evidence="2" type="ordered locus">CLDAP_15170</name>
</gene>
<dbReference type="Proteomes" id="UP000007880">
    <property type="component" value="Chromosome"/>
</dbReference>
<dbReference type="KEGG" id="cap:CLDAP_15170"/>
<dbReference type="HOGENOM" id="CLU_344428_0_0_0"/>
<evidence type="ECO:0008006" key="4">
    <source>
        <dbReference type="Google" id="ProtNLM"/>
    </source>
</evidence>
<dbReference type="AlphaFoldDB" id="I0I2R9"/>
<organism evidence="2 3">
    <name type="scientific">Caldilinea aerophila (strain DSM 14535 / JCM 11387 / NBRC 104270 / STL-6-O1)</name>
    <dbReference type="NCBI Taxonomy" id="926550"/>
    <lineage>
        <taxon>Bacteria</taxon>
        <taxon>Bacillati</taxon>
        <taxon>Chloroflexota</taxon>
        <taxon>Caldilineae</taxon>
        <taxon>Caldilineales</taxon>
        <taxon>Caldilineaceae</taxon>
        <taxon>Caldilinea</taxon>
    </lineage>
</organism>
<dbReference type="SUPFAM" id="SSF55545">
    <property type="entry name" value="beta-N-acetylhexosaminidase-like domain"/>
    <property type="match status" value="1"/>
</dbReference>
<dbReference type="InterPro" id="IPR029018">
    <property type="entry name" value="Hex-like_dom2"/>
</dbReference>
<protein>
    <recommendedName>
        <fullName evidence="4">Alpha glucuronidase N-terminal domain-containing protein</fullName>
    </recommendedName>
</protein>
<proteinExistence type="predicted"/>